<proteinExistence type="predicted"/>
<evidence type="ECO:0000313" key="2">
    <source>
        <dbReference type="Proteomes" id="UP001163321"/>
    </source>
</evidence>
<dbReference type="EMBL" id="CM047583">
    <property type="protein sequence ID" value="KAI9912398.1"/>
    <property type="molecule type" value="Genomic_DNA"/>
</dbReference>
<protein>
    <submittedName>
        <fullName evidence="1">Uncharacterized protein</fullName>
    </submittedName>
</protein>
<gene>
    <name evidence="1" type="ORF">PsorP6_006088</name>
</gene>
<reference evidence="1 2" key="1">
    <citation type="journal article" date="2022" name="bioRxiv">
        <title>The genome of the oomycete Peronosclerospora sorghi, a cosmopolitan pathogen of maize and sorghum, is inflated with dispersed pseudogenes.</title>
        <authorList>
            <person name="Fletcher K."/>
            <person name="Martin F."/>
            <person name="Isakeit T."/>
            <person name="Cavanaugh K."/>
            <person name="Magill C."/>
            <person name="Michelmore R."/>
        </authorList>
    </citation>
    <scope>NUCLEOTIDE SEQUENCE [LARGE SCALE GENOMIC DNA]</scope>
    <source>
        <strain evidence="1">P6</strain>
    </source>
</reference>
<comment type="caution">
    <text evidence="1">The sequence shown here is derived from an EMBL/GenBank/DDBJ whole genome shotgun (WGS) entry which is preliminary data.</text>
</comment>
<dbReference type="Proteomes" id="UP001163321">
    <property type="component" value="Chromosome 4"/>
</dbReference>
<organism evidence="1 2">
    <name type="scientific">Peronosclerospora sorghi</name>
    <dbReference type="NCBI Taxonomy" id="230839"/>
    <lineage>
        <taxon>Eukaryota</taxon>
        <taxon>Sar</taxon>
        <taxon>Stramenopiles</taxon>
        <taxon>Oomycota</taxon>
        <taxon>Peronosporomycetes</taxon>
        <taxon>Peronosporales</taxon>
        <taxon>Peronosporaceae</taxon>
        <taxon>Peronosclerospora</taxon>
    </lineage>
</organism>
<sequence>MSPIEIWPQACSTSKTLESSSTTVTGAFPGHFLGAPRATYETCFPEHRSRSGSMAHFFVQLNGG</sequence>
<accession>A0ACC0W0U3</accession>
<name>A0ACC0W0U3_9STRA</name>
<keyword evidence="2" id="KW-1185">Reference proteome</keyword>
<evidence type="ECO:0000313" key="1">
    <source>
        <dbReference type="EMBL" id="KAI9912398.1"/>
    </source>
</evidence>